<dbReference type="AlphaFoldDB" id="A0A7T2YMJ3"/>
<dbReference type="KEGG" id="dla:I6G47_16480"/>
<name>A0A7T2YMJ3_9BURK</name>
<keyword evidence="2" id="KW-1185">Reference proteome</keyword>
<accession>A0A7T2YMJ3</accession>
<reference evidence="1 2" key="1">
    <citation type="submission" date="2020-12" db="EMBL/GenBank/DDBJ databases">
        <title>FDA dAtabase for Regulatory Grade micrObial Sequences (FDA-ARGOS): Supporting development and validation of Infectious Disease Dx tests.</title>
        <authorList>
            <person name="Sproer C."/>
            <person name="Gronow S."/>
            <person name="Severitt S."/>
            <person name="Schroder I."/>
            <person name="Tallon L."/>
            <person name="Sadzewicz L."/>
            <person name="Zhao X."/>
            <person name="Boylan J."/>
            <person name="Ott S."/>
            <person name="Bowen H."/>
            <person name="Vavikolanu K."/>
            <person name="Mehta A."/>
            <person name="Aluvathingal J."/>
            <person name="Nadendla S."/>
            <person name="Lowell S."/>
            <person name="Myers T."/>
            <person name="Yan Y."/>
            <person name="Sichtig H."/>
        </authorList>
    </citation>
    <scope>NUCLEOTIDE SEQUENCE [LARGE SCALE GENOMIC DNA]</scope>
    <source>
        <strain evidence="1 2">FDAARGOS_890</strain>
    </source>
</reference>
<sequence>MELGLTGTETAAQLIKQLVYLRHLARRNIMLTQKVRDRIRQHEQDHAAAAENSAAQAVYSQAIAILKEQELEIGFQEIEIGKYLVHLCPALDSKASRDAIFEALNTNKADRDTDDVRKYGDKCSRLIFVLDLENSATKDDDIVHKPLKWCHTMAFMNALQTNPKLDRIVHEEANEVFGGAFGEYQERPLIERLVGRAV</sequence>
<organism evidence="1 2">
    <name type="scientific">Delftia lacustris</name>
    <dbReference type="NCBI Taxonomy" id="558537"/>
    <lineage>
        <taxon>Bacteria</taxon>
        <taxon>Pseudomonadati</taxon>
        <taxon>Pseudomonadota</taxon>
        <taxon>Betaproteobacteria</taxon>
        <taxon>Burkholderiales</taxon>
        <taxon>Comamonadaceae</taxon>
        <taxon>Delftia</taxon>
    </lineage>
</organism>
<evidence type="ECO:0000313" key="1">
    <source>
        <dbReference type="EMBL" id="QPS78628.1"/>
    </source>
</evidence>
<protein>
    <submittedName>
        <fullName evidence="1">Uncharacterized protein</fullName>
    </submittedName>
</protein>
<evidence type="ECO:0000313" key="2">
    <source>
        <dbReference type="Proteomes" id="UP000595064"/>
    </source>
</evidence>
<dbReference type="RefSeq" id="WP_198129282.1">
    <property type="nucleotide sequence ID" value="NZ_CP065748.1"/>
</dbReference>
<dbReference type="Proteomes" id="UP000595064">
    <property type="component" value="Chromosome"/>
</dbReference>
<proteinExistence type="predicted"/>
<gene>
    <name evidence="1" type="ORF">I6G47_16480</name>
</gene>
<dbReference type="EMBL" id="CP065748">
    <property type="protein sequence ID" value="QPS78628.1"/>
    <property type="molecule type" value="Genomic_DNA"/>
</dbReference>